<dbReference type="GO" id="GO:0032545">
    <property type="term" value="C:CURI complex"/>
    <property type="evidence" value="ECO:0007669"/>
    <property type="project" value="TreeGrafter"/>
</dbReference>
<dbReference type="Proteomes" id="UP000694569">
    <property type="component" value="Unplaced"/>
</dbReference>
<dbReference type="PANTHER" id="PTHR13191:SF0">
    <property type="entry name" value="RIBOSOMAL RNA-PROCESSING PROTEIN 7 HOMOLOG A-RELATED"/>
    <property type="match status" value="1"/>
</dbReference>
<keyword evidence="2" id="KW-0175">Coiled coil</keyword>
<gene>
    <name evidence="5" type="primary">RRP7A</name>
</gene>
<dbReference type="PANTHER" id="PTHR13191">
    <property type="entry name" value="RIBOSOMAL RNA PROCESSING PROTEIN 7-RELATED"/>
    <property type="match status" value="1"/>
</dbReference>
<feature type="domain" description="Ribosomal RNA-processing protein 7 C-terminal" evidence="4">
    <location>
        <begin position="158"/>
        <end position="276"/>
    </location>
</feature>
<feature type="coiled-coil region" evidence="2">
    <location>
        <begin position="243"/>
        <end position="270"/>
    </location>
</feature>
<evidence type="ECO:0000256" key="1">
    <source>
        <dbReference type="ARBA" id="ARBA00006110"/>
    </source>
</evidence>
<protein>
    <submittedName>
        <fullName evidence="5">Ribosomal RNA processing 7 homolog A</fullName>
    </submittedName>
</protein>
<dbReference type="AlphaFoldDB" id="A0A8C5PT22"/>
<organism evidence="5 6">
    <name type="scientific">Leptobrachium leishanense</name>
    <name type="common">Leishan spiny toad</name>
    <dbReference type="NCBI Taxonomy" id="445787"/>
    <lineage>
        <taxon>Eukaryota</taxon>
        <taxon>Metazoa</taxon>
        <taxon>Chordata</taxon>
        <taxon>Craniata</taxon>
        <taxon>Vertebrata</taxon>
        <taxon>Euteleostomi</taxon>
        <taxon>Amphibia</taxon>
        <taxon>Batrachia</taxon>
        <taxon>Anura</taxon>
        <taxon>Pelobatoidea</taxon>
        <taxon>Megophryidae</taxon>
        <taxon>Leptobrachium</taxon>
    </lineage>
</organism>
<reference evidence="5" key="1">
    <citation type="submission" date="2025-08" db="UniProtKB">
        <authorList>
            <consortium name="Ensembl"/>
        </authorList>
    </citation>
    <scope>IDENTIFICATION</scope>
</reference>
<dbReference type="CDD" id="cd12294">
    <property type="entry name" value="RRM_Rrp7A"/>
    <property type="match status" value="1"/>
</dbReference>
<dbReference type="CDD" id="cd12951">
    <property type="entry name" value="RRP7_Rrp7A"/>
    <property type="match status" value="1"/>
</dbReference>
<dbReference type="Ensembl" id="ENSLLET00000028555.1">
    <property type="protein sequence ID" value="ENSLLEP00000027479.1"/>
    <property type="gene ID" value="ENSLLEG00000017434.1"/>
</dbReference>
<keyword evidence="6" id="KW-1185">Reference proteome</keyword>
<dbReference type="GO" id="GO:0003723">
    <property type="term" value="F:RNA binding"/>
    <property type="evidence" value="ECO:0007669"/>
    <property type="project" value="InterPro"/>
</dbReference>
<dbReference type="Gene3D" id="3.30.70.330">
    <property type="match status" value="1"/>
</dbReference>
<evidence type="ECO:0000313" key="5">
    <source>
        <dbReference type="Ensembl" id="ENSLLEP00000027479.1"/>
    </source>
</evidence>
<comment type="similarity">
    <text evidence="1">Belongs to the RRP7 family.</text>
</comment>
<dbReference type="GO" id="GO:0034456">
    <property type="term" value="C:UTP-C complex"/>
    <property type="evidence" value="ECO:0007669"/>
    <property type="project" value="TreeGrafter"/>
</dbReference>
<dbReference type="InterPro" id="IPR012677">
    <property type="entry name" value="Nucleotide-bd_a/b_plait_sf"/>
</dbReference>
<dbReference type="InterPro" id="IPR040446">
    <property type="entry name" value="RRP7"/>
</dbReference>
<dbReference type="OrthoDB" id="5390at2759"/>
<feature type="domain" description="RRM" evidence="3">
    <location>
        <begin position="54"/>
        <end position="90"/>
    </location>
</feature>
<evidence type="ECO:0000259" key="3">
    <source>
        <dbReference type="Pfam" id="PF00076"/>
    </source>
</evidence>
<dbReference type="InterPro" id="IPR035979">
    <property type="entry name" value="RBD_domain_sf"/>
</dbReference>
<evidence type="ECO:0000259" key="4">
    <source>
        <dbReference type="Pfam" id="PF12923"/>
    </source>
</evidence>
<name>A0A8C5PT22_9ANUR</name>
<dbReference type="InterPro" id="IPR024326">
    <property type="entry name" value="RRP7_C"/>
</dbReference>
<dbReference type="SUPFAM" id="SSF54928">
    <property type="entry name" value="RNA-binding domain, RBD"/>
    <property type="match status" value="1"/>
</dbReference>
<reference evidence="5" key="2">
    <citation type="submission" date="2025-09" db="UniProtKB">
        <authorList>
            <consortium name="Ensembl"/>
        </authorList>
    </citation>
    <scope>IDENTIFICATION</scope>
</reference>
<evidence type="ECO:0000256" key="2">
    <source>
        <dbReference type="SAM" id="Coils"/>
    </source>
</evidence>
<dbReference type="Pfam" id="PF00076">
    <property type="entry name" value="RRM_1"/>
    <property type="match status" value="1"/>
</dbReference>
<dbReference type="GO" id="GO:0006364">
    <property type="term" value="P:rRNA processing"/>
    <property type="evidence" value="ECO:0007669"/>
    <property type="project" value="TreeGrafter"/>
</dbReference>
<dbReference type="InterPro" id="IPR000504">
    <property type="entry name" value="RRM_dom"/>
</dbReference>
<evidence type="ECO:0000313" key="6">
    <source>
        <dbReference type="Proteomes" id="UP000694569"/>
    </source>
</evidence>
<dbReference type="InterPro" id="IPR034890">
    <property type="entry name" value="Rrp7A_RRM"/>
</dbReference>
<sequence length="276" mass="32309">MAAPSEESTLVAPAGYIAISIQFSEERPTHHCLYAKEHKVREKVEQSRPLNRTLFVINIPPYCTEKCLSQIFASCGTVVSVELQDKPGPSKKCNKEVRSKYFDHNMPKGFKVGYIVFKKDVGPKELKHLKLQKPYVMSENLQTVKTGIHKWIEDYEESLTDTVDLQNEIDNFMKEYDKKLAEEDEKAKLEEGIPDEDGWVKVTRKGRRPGLARTEAVNLRVMEREKKKRAQKELLNFYAWQHHDSKREHLAELRKKFEEDKQKIALMRAQRKFRPY</sequence>
<proteinExistence type="inferred from homology"/>
<dbReference type="GeneTree" id="ENSGT00390000018482"/>
<dbReference type="Pfam" id="PF12923">
    <property type="entry name" value="RRP7"/>
    <property type="match status" value="1"/>
</dbReference>
<dbReference type="GO" id="GO:0000028">
    <property type="term" value="P:ribosomal small subunit assembly"/>
    <property type="evidence" value="ECO:0007669"/>
    <property type="project" value="TreeGrafter"/>
</dbReference>
<accession>A0A8C5PT22</accession>
<dbReference type="Gene3D" id="6.10.250.1770">
    <property type="match status" value="1"/>
</dbReference>